<evidence type="ECO:0000256" key="9">
    <source>
        <dbReference type="ARBA" id="ARBA00047754"/>
    </source>
</evidence>
<gene>
    <name evidence="11" type="ORF">EYO15_03400</name>
</gene>
<dbReference type="GO" id="GO:0000166">
    <property type="term" value="F:nucleotide binding"/>
    <property type="evidence" value="ECO:0007669"/>
    <property type="project" value="UniProtKB-KW"/>
</dbReference>
<evidence type="ECO:0000256" key="2">
    <source>
        <dbReference type="ARBA" id="ARBA00007405"/>
    </source>
</evidence>
<protein>
    <recommendedName>
        <fullName evidence="3">ribonucleoside-diphosphate reductase</fullName>
        <ecNumber evidence="3">1.17.4.1</ecNumber>
    </recommendedName>
</protein>
<evidence type="ECO:0000259" key="10">
    <source>
        <dbReference type="Pfam" id="PF02867"/>
    </source>
</evidence>
<dbReference type="CDD" id="cd02888">
    <property type="entry name" value="RNR_II_dimer"/>
    <property type="match status" value="1"/>
</dbReference>
<reference evidence="12" key="1">
    <citation type="journal article" date="2019" name="bioRxiv">
        <title>Genome diversification in globally distributed novel marine Proteobacteria is linked to environmental adaptation.</title>
        <authorList>
            <person name="Zhou Z."/>
            <person name="Tran P.Q."/>
            <person name="Kieft K."/>
            <person name="Anantharaman K."/>
        </authorList>
    </citation>
    <scope>NUCLEOTIDE SEQUENCE [LARGE SCALE GENOMIC DNA]</scope>
</reference>
<dbReference type="GO" id="GO:0004748">
    <property type="term" value="F:ribonucleoside-diphosphate reductase activity, thioredoxin disulfide as acceptor"/>
    <property type="evidence" value="ECO:0007669"/>
    <property type="project" value="UniProtKB-EC"/>
</dbReference>
<evidence type="ECO:0000313" key="12">
    <source>
        <dbReference type="Proteomes" id="UP000589132"/>
    </source>
</evidence>
<evidence type="ECO:0000313" key="11">
    <source>
        <dbReference type="EMBL" id="HIA98208.1"/>
    </source>
</evidence>
<dbReference type="AlphaFoldDB" id="A0A7J4D0Y5"/>
<dbReference type="InterPro" id="IPR000788">
    <property type="entry name" value="RNR_lg_C"/>
</dbReference>
<dbReference type="PRINTS" id="PR01183">
    <property type="entry name" value="RIBORDTASEM1"/>
</dbReference>
<evidence type="ECO:0000256" key="3">
    <source>
        <dbReference type="ARBA" id="ARBA00012274"/>
    </source>
</evidence>
<dbReference type="InterPro" id="IPR050862">
    <property type="entry name" value="RdRp_reductase_class-2"/>
</dbReference>
<dbReference type="GO" id="GO:0031419">
    <property type="term" value="F:cobalamin binding"/>
    <property type="evidence" value="ECO:0007669"/>
    <property type="project" value="UniProtKB-KW"/>
</dbReference>
<keyword evidence="8" id="KW-0170">Cobalt</keyword>
<feature type="domain" description="Ribonucleotide reductase large subunit C-terminal" evidence="10">
    <location>
        <begin position="20"/>
        <end position="501"/>
    </location>
</feature>
<sequence length="502" mass="55554">PETGELEKSVNAYEHPQPHACFIQSVSDDLVNQGGIMDLWTREARLFKFGSGTGSNFSRIRGEGEPLSGGGMSSGLMSFLRIGDRAAGAIKSGGTTRRAAKMVCLDMDHPDIENFINWKLTEEEKVAALVAGSQHLQNQGNEILAAIQAHPDDGSRFDQSVNKSLAKSINSALKAYVPDNLIARVLELGEQGYTHIEIDTYNTSWEGDAYATVSGQNSNNSVRVSNDFMQAVIGESDWNLYWRTELEDAESEGRDPKPSKTLPANKLWDSIARAAWSCADPGLQYDTTINEWHTCLADGKINGSNPCSEYMFLDDTACNLASLNLVKFYDDESTQFNTEEYSHAIRLWTVALEISVLMAQFPSEQIAQRSYDYRTLGLGYANIGSLLMRMGIPYDDNRASAICGALTSVLGGISYATSAEMASIKGPFPRYEHNKENMQRVIRNHRRAAYKTPDEDYEGLTVKPRGIDPNYCPEYLLNAARHSWDLAVDLGEKNGFRNAQST</sequence>
<proteinExistence type="inferred from homology"/>
<comment type="caution">
    <text evidence="11">The sequence shown here is derived from an EMBL/GenBank/DDBJ whole genome shotgun (WGS) entry which is preliminary data.</text>
</comment>
<evidence type="ECO:0000256" key="6">
    <source>
        <dbReference type="ARBA" id="ARBA00023002"/>
    </source>
</evidence>
<dbReference type="Gene3D" id="3.20.70.20">
    <property type="match status" value="2"/>
</dbReference>
<dbReference type="SUPFAM" id="SSF75625">
    <property type="entry name" value="YebC-like"/>
    <property type="match status" value="1"/>
</dbReference>
<feature type="non-terminal residue" evidence="11">
    <location>
        <position position="1"/>
    </location>
</feature>
<keyword evidence="7" id="KW-1015">Disulfide bond</keyword>
<feature type="non-terminal residue" evidence="11">
    <location>
        <position position="502"/>
    </location>
</feature>
<dbReference type="InterPro" id="IPR029072">
    <property type="entry name" value="YebC-like"/>
</dbReference>
<comment type="catalytic activity">
    <reaction evidence="9">
        <text>a 2'-deoxyribonucleoside 5'-diphosphate + [thioredoxin]-disulfide + H2O = a ribonucleoside 5'-diphosphate + [thioredoxin]-dithiol</text>
        <dbReference type="Rhea" id="RHEA:23252"/>
        <dbReference type="Rhea" id="RHEA-COMP:10698"/>
        <dbReference type="Rhea" id="RHEA-COMP:10700"/>
        <dbReference type="ChEBI" id="CHEBI:15377"/>
        <dbReference type="ChEBI" id="CHEBI:29950"/>
        <dbReference type="ChEBI" id="CHEBI:50058"/>
        <dbReference type="ChEBI" id="CHEBI:57930"/>
        <dbReference type="ChEBI" id="CHEBI:73316"/>
        <dbReference type="EC" id="1.17.4.1"/>
    </reaction>
</comment>
<accession>A0A7J4D0Y5</accession>
<dbReference type="Proteomes" id="UP000589132">
    <property type="component" value="Unassembled WGS sequence"/>
</dbReference>
<keyword evidence="5" id="KW-0547">Nucleotide-binding</keyword>
<evidence type="ECO:0000256" key="8">
    <source>
        <dbReference type="ARBA" id="ARBA00023285"/>
    </source>
</evidence>
<name>A0A7J4D0Y5_9ARCH</name>
<dbReference type="InterPro" id="IPR013344">
    <property type="entry name" value="RNR_NrdJ/NrdZ"/>
</dbReference>
<dbReference type="SUPFAM" id="SSF51998">
    <property type="entry name" value="PFL-like glycyl radical enzymes"/>
    <property type="match status" value="1"/>
</dbReference>
<comment type="cofactor">
    <cofactor evidence="1">
        <name>adenosylcob(III)alamin</name>
        <dbReference type="ChEBI" id="CHEBI:18408"/>
    </cofactor>
</comment>
<dbReference type="Pfam" id="PF02867">
    <property type="entry name" value="Ribonuc_red_lgC"/>
    <property type="match status" value="1"/>
</dbReference>
<keyword evidence="4" id="KW-0846">Cobalamin</keyword>
<keyword evidence="6 11" id="KW-0560">Oxidoreductase</keyword>
<dbReference type="EC" id="1.17.4.1" evidence="3"/>
<dbReference type="PANTHER" id="PTHR43371">
    <property type="entry name" value="VITAMIN B12-DEPENDENT RIBONUCLEOTIDE REDUCTASE"/>
    <property type="match status" value="1"/>
</dbReference>
<dbReference type="PANTHER" id="PTHR43371:SF1">
    <property type="entry name" value="RIBONUCLEOSIDE-DIPHOSPHATE REDUCTASE"/>
    <property type="match status" value="1"/>
</dbReference>
<evidence type="ECO:0000256" key="7">
    <source>
        <dbReference type="ARBA" id="ARBA00023157"/>
    </source>
</evidence>
<dbReference type="EMBL" id="DTTC01000228">
    <property type="protein sequence ID" value="HIA98208.1"/>
    <property type="molecule type" value="Genomic_DNA"/>
</dbReference>
<evidence type="ECO:0000256" key="4">
    <source>
        <dbReference type="ARBA" id="ARBA00022628"/>
    </source>
</evidence>
<evidence type="ECO:0000256" key="5">
    <source>
        <dbReference type="ARBA" id="ARBA00022741"/>
    </source>
</evidence>
<evidence type="ECO:0000256" key="1">
    <source>
        <dbReference type="ARBA" id="ARBA00001922"/>
    </source>
</evidence>
<comment type="similarity">
    <text evidence="2">Belongs to the ribonucleoside diphosphate reductase class-2 family.</text>
</comment>
<organism evidence="11 12">
    <name type="scientific">Marine Group III euryarchaeote</name>
    <dbReference type="NCBI Taxonomy" id="2173149"/>
    <lineage>
        <taxon>Archaea</taxon>
        <taxon>Methanobacteriati</taxon>
        <taxon>Thermoplasmatota</taxon>
        <taxon>Thermoplasmata</taxon>
        <taxon>Candidatus Thermoprofundales</taxon>
    </lineage>
</organism>